<dbReference type="AlphaFoldDB" id="F8FFL8"/>
<evidence type="ECO:0000313" key="3">
    <source>
        <dbReference type="Proteomes" id="UP000006620"/>
    </source>
</evidence>
<evidence type="ECO:0000256" key="1">
    <source>
        <dbReference type="SAM" id="Phobius"/>
    </source>
</evidence>
<sequence length="190" mass="21422">MQSAPDLFQKKVMKSPRRLLYDEKAWKQDREVQQAKRVSEKGRESNVEFLTEFMAQRWYVIAGALVILFLVIKLVKTVIKWVIILAIVAAVYFYGASYKDQLLEYGSALGTKVAADVKNQALKTVTEEAKEAKYMQNPDGTFTVKTKSVRIDGKPGASDVQVTFMNQTFTLKVDDVLKRFIEQAKTGAAG</sequence>
<feature type="transmembrane region" description="Helical" evidence="1">
    <location>
        <begin position="58"/>
        <end position="75"/>
    </location>
</feature>
<organism evidence="2 3">
    <name type="scientific">Paenibacillus mucilaginosus (strain KNP414)</name>
    <dbReference type="NCBI Taxonomy" id="1036673"/>
    <lineage>
        <taxon>Bacteria</taxon>
        <taxon>Bacillati</taxon>
        <taxon>Bacillota</taxon>
        <taxon>Bacilli</taxon>
        <taxon>Bacillales</taxon>
        <taxon>Paenibacillaceae</taxon>
        <taxon>Paenibacillus</taxon>
    </lineage>
</organism>
<accession>F8FFL8</accession>
<gene>
    <name evidence="2" type="ordered locus">KNP414_03707</name>
</gene>
<proteinExistence type="predicted"/>
<keyword evidence="1" id="KW-0472">Membrane</keyword>
<evidence type="ECO:0000313" key="2">
    <source>
        <dbReference type="EMBL" id="AEI42246.1"/>
    </source>
</evidence>
<dbReference type="HOGENOM" id="CLU_133228_0_0_9"/>
<dbReference type="KEGG" id="pms:KNP414_03707"/>
<feature type="transmembrane region" description="Helical" evidence="1">
    <location>
        <begin position="81"/>
        <end position="98"/>
    </location>
</feature>
<reference evidence="2 3" key="2">
    <citation type="journal article" date="2013" name="Genome Announc.">
        <title>Genome Sequence of Growth-Improving Paenibacillus mucilaginosus Strain KNP414.</title>
        <authorList>
            <person name="Lu J.J."/>
            <person name="Wang J.F."/>
            <person name="Hu X.F."/>
        </authorList>
    </citation>
    <scope>NUCLEOTIDE SEQUENCE [LARGE SCALE GENOMIC DNA]</scope>
    <source>
        <strain evidence="2 3">KNP414</strain>
    </source>
</reference>
<name>F8FFL8_PAEMK</name>
<reference evidence="3" key="1">
    <citation type="submission" date="2011-06" db="EMBL/GenBank/DDBJ databases">
        <title>Complete genome sequence of Paenibacillus mucilaginosus KNP414.</title>
        <authorList>
            <person name="Wang J."/>
            <person name="Hu S."/>
            <person name="Hu X."/>
            <person name="Zhang B."/>
            <person name="Dong D."/>
            <person name="Zhang S."/>
            <person name="Zhao K."/>
            <person name="Wu D."/>
        </authorList>
    </citation>
    <scope>NUCLEOTIDE SEQUENCE [LARGE SCALE GENOMIC DNA]</scope>
    <source>
        <strain evidence="3">KNP414</strain>
    </source>
</reference>
<dbReference type="PATRIC" id="fig|1036673.3.peg.3397"/>
<protein>
    <submittedName>
        <fullName evidence="2">Uncharacterized protein</fullName>
    </submittedName>
</protein>
<dbReference type="EMBL" id="CP002869">
    <property type="protein sequence ID" value="AEI42246.1"/>
    <property type="molecule type" value="Genomic_DNA"/>
</dbReference>
<keyword evidence="1" id="KW-0812">Transmembrane</keyword>
<dbReference type="Proteomes" id="UP000006620">
    <property type="component" value="Chromosome"/>
</dbReference>
<keyword evidence="1" id="KW-1133">Transmembrane helix</keyword>